<organism evidence="3 4">
    <name type="scientific">Chryseobacterium caseinilyticum</name>
    <dbReference type="NCBI Taxonomy" id="2771428"/>
    <lineage>
        <taxon>Bacteria</taxon>
        <taxon>Pseudomonadati</taxon>
        <taxon>Bacteroidota</taxon>
        <taxon>Flavobacteriia</taxon>
        <taxon>Flavobacteriales</taxon>
        <taxon>Weeksellaceae</taxon>
        <taxon>Chryseobacterium group</taxon>
        <taxon>Chryseobacterium</taxon>
    </lineage>
</organism>
<name>A0ABR8ZCT9_9FLAO</name>
<gene>
    <name evidence="3" type="ORF">IC610_11915</name>
</gene>
<dbReference type="Proteomes" id="UP000637299">
    <property type="component" value="Unassembled WGS sequence"/>
</dbReference>
<comment type="caution">
    <text evidence="3">The sequence shown here is derived from an EMBL/GenBank/DDBJ whole genome shotgun (WGS) entry which is preliminary data.</text>
</comment>
<dbReference type="EMBL" id="JACYFS010000003">
    <property type="protein sequence ID" value="MBD8083120.1"/>
    <property type="molecule type" value="Genomic_DNA"/>
</dbReference>
<accession>A0ABR8ZCT9</accession>
<feature type="domain" description="TonB C-terminal" evidence="2">
    <location>
        <begin position="83"/>
        <end position="140"/>
    </location>
</feature>
<dbReference type="RefSeq" id="WP_191737060.1">
    <property type="nucleotide sequence ID" value="NZ_JACYFS010000003.1"/>
</dbReference>
<dbReference type="SUPFAM" id="SSF74653">
    <property type="entry name" value="TolA/TonB C-terminal domain"/>
    <property type="match status" value="1"/>
</dbReference>
<evidence type="ECO:0000259" key="2">
    <source>
        <dbReference type="Pfam" id="PF03544"/>
    </source>
</evidence>
<sequence length="145" mass="16313">MRNTVTIFLLVISQIILAQRTYSPAPPPAVDRNAEVPVSIVKVYENPTEVAEFPKGINIFRDKFNKVMVTSSFESATEKKFKTIVSFVVERNGSISDVQAKGINADFDAEVIKAVESIKDKWKPAKYKGETVRSRFRIPVMMSLD</sequence>
<keyword evidence="1" id="KW-0732">Signal</keyword>
<feature type="chain" id="PRO_5046501259" evidence="1">
    <location>
        <begin position="19"/>
        <end position="145"/>
    </location>
</feature>
<feature type="signal peptide" evidence="1">
    <location>
        <begin position="1"/>
        <end position="18"/>
    </location>
</feature>
<evidence type="ECO:0000313" key="4">
    <source>
        <dbReference type="Proteomes" id="UP000637299"/>
    </source>
</evidence>
<keyword evidence="4" id="KW-1185">Reference proteome</keyword>
<evidence type="ECO:0000313" key="3">
    <source>
        <dbReference type="EMBL" id="MBD8083120.1"/>
    </source>
</evidence>
<dbReference type="InterPro" id="IPR037682">
    <property type="entry name" value="TonB_C"/>
</dbReference>
<protein>
    <submittedName>
        <fullName evidence="3">Energy transducer TonB</fullName>
    </submittedName>
</protein>
<evidence type="ECO:0000256" key="1">
    <source>
        <dbReference type="SAM" id="SignalP"/>
    </source>
</evidence>
<proteinExistence type="predicted"/>
<reference evidence="3 4" key="1">
    <citation type="submission" date="2020-09" db="EMBL/GenBank/DDBJ databases">
        <title>Genome seq and assembly of Chryseobacterium sp.</title>
        <authorList>
            <person name="Chhetri G."/>
        </authorList>
    </citation>
    <scope>NUCLEOTIDE SEQUENCE [LARGE SCALE GENOMIC DNA]</scope>
    <source>
        <strain evidence="3 4">GCR10</strain>
    </source>
</reference>
<dbReference type="Gene3D" id="3.30.1150.10">
    <property type="match status" value="1"/>
</dbReference>
<dbReference type="Pfam" id="PF03544">
    <property type="entry name" value="TonB_C"/>
    <property type="match status" value="1"/>
</dbReference>